<dbReference type="EMBL" id="CAQQ02386406">
    <property type="status" value="NOT_ANNOTATED_CDS"/>
    <property type="molecule type" value="Genomic_DNA"/>
</dbReference>
<dbReference type="Proteomes" id="UP000015102">
    <property type="component" value="Unassembled WGS sequence"/>
</dbReference>
<dbReference type="EnsemblMetazoa" id="MESCA010207-RA">
    <property type="protein sequence ID" value="MESCA010207-PA"/>
    <property type="gene ID" value="MESCA010207"/>
</dbReference>
<evidence type="ECO:0000313" key="2">
    <source>
        <dbReference type="Proteomes" id="UP000015102"/>
    </source>
</evidence>
<reference evidence="2" key="1">
    <citation type="submission" date="2013-02" db="EMBL/GenBank/DDBJ databases">
        <authorList>
            <person name="Hughes D."/>
        </authorList>
    </citation>
    <scope>NUCLEOTIDE SEQUENCE</scope>
    <source>
        <strain>Durham</strain>
        <strain evidence="2">NC isolate 2 -- Noor lab</strain>
    </source>
</reference>
<keyword evidence="2" id="KW-1185">Reference proteome</keyword>
<reference evidence="1" key="2">
    <citation type="submission" date="2015-06" db="UniProtKB">
        <authorList>
            <consortium name="EnsemblMetazoa"/>
        </authorList>
    </citation>
    <scope>IDENTIFICATION</scope>
</reference>
<dbReference type="AlphaFoldDB" id="T1H1Y3"/>
<accession>T1H1Y3</accession>
<name>T1H1Y3_MEGSC</name>
<sequence>MYNPFFFIFPYFSTSCNNGHSLISNQQVYAYGNLKDQCNVQKTSNINATTFINSIISLFL</sequence>
<dbReference type="HOGENOM" id="CLU_2948603_0_0_1"/>
<proteinExistence type="predicted"/>
<protein>
    <submittedName>
        <fullName evidence="1">Uncharacterized protein</fullName>
    </submittedName>
</protein>
<organism evidence="1 2">
    <name type="scientific">Megaselia scalaris</name>
    <name type="common">Humpbacked fly</name>
    <name type="synonym">Phora scalaris</name>
    <dbReference type="NCBI Taxonomy" id="36166"/>
    <lineage>
        <taxon>Eukaryota</taxon>
        <taxon>Metazoa</taxon>
        <taxon>Ecdysozoa</taxon>
        <taxon>Arthropoda</taxon>
        <taxon>Hexapoda</taxon>
        <taxon>Insecta</taxon>
        <taxon>Pterygota</taxon>
        <taxon>Neoptera</taxon>
        <taxon>Endopterygota</taxon>
        <taxon>Diptera</taxon>
        <taxon>Brachycera</taxon>
        <taxon>Muscomorpha</taxon>
        <taxon>Platypezoidea</taxon>
        <taxon>Phoridae</taxon>
        <taxon>Megaseliini</taxon>
        <taxon>Megaselia</taxon>
    </lineage>
</organism>
<evidence type="ECO:0000313" key="1">
    <source>
        <dbReference type="EnsemblMetazoa" id="MESCA010207-PA"/>
    </source>
</evidence>